<name>A0A1I2Y2S1_9GAMM</name>
<sequence length="141" mass="16426">MERLALQKMDDVRFAERLILGNMQADYMRHDMKWDSNQFAKSWLETTNYALKNGKQTIGLVRVKIQAELFYLIDLQVMESWRGQGVGSKVLDEVRYKAREANCVALRLKVFADSEAVQLYLRKGFQTVKQEGALLFMEARL</sequence>
<dbReference type="CDD" id="cd04301">
    <property type="entry name" value="NAT_SF"/>
    <property type="match status" value="1"/>
</dbReference>
<accession>A0A1I2Y2S1</accession>
<dbReference type="PANTHER" id="PTHR43877">
    <property type="entry name" value="AMINOALKYLPHOSPHONATE N-ACETYLTRANSFERASE-RELATED-RELATED"/>
    <property type="match status" value="1"/>
</dbReference>
<dbReference type="Gene3D" id="3.40.630.30">
    <property type="match status" value="1"/>
</dbReference>
<dbReference type="RefSeq" id="WP_092842747.1">
    <property type="nucleotide sequence ID" value="NZ_FOPY01000001.1"/>
</dbReference>
<evidence type="ECO:0000313" key="5">
    <source>
        <dbReference type="Proteomes" id="UP000199040"/>
    </source>
</evidence>
<organism evidence="4 5">
    <name type="scientific">Modicisalibacter xianhensis</name>
    <dbReference type="NCBI Taxonomy" id="442341"/>
    <lineage>
        <taxon>Bacteria</taxon>
        <taxon>Pseudomonadati</taxon>
        <taxon>Pseudomonadota</taxon>
        <taxon>Gammaproteobacteria</taxon>
        <taxon>Oceanospirillales</taxon>
        <taxon>Halomonadaceae</taxon>
        <taxon>Modicisalibacter</taxon>
    </lineage>
</organism>
<dbReference type="GO" id="GO:0016747">
    <property type="term" value="F:acyltransferase activity, transferring groups other than amino-acyl groups"/>
    <property type="evidence" value="ECO:0007669"/>
    <property type="project" value="InterPro"/>
</dbReference>
<dbReference type="Pfam" id="PF13673">
    <property type="entry name" value="Acetyltransf_10"/>
    <property type="match status" value="1"/>
</dbReference>
<dbReference type="InterPro" id="IPR050832">
    <property type="entry name" value="Bact_Acetyltransf"/>
</dbReference>
<dbReference type="AlphaFoldDB" id="A0A1I2Y2S1"/>
<evidence type="ECO:0000256" key="1">
    <source>
        <dbReference type="ARBA" id="ARBA00022679"/>
    </source>
</evidence>
<keyword evidence="2" id="KW-0012">Acyltransferase</keyword>
<evidence type="ECO:0000259" key="3">
    <source>
        <dbReference type="PROSITE" id="PS51186"/>
    </source>
</evidence>
<dbReference type="SUPFAM" id="SSF55729">
    <property type="entry name" value="Acyl-CoA N-acyltransferases (Nat)"/>
    <property type="match status" value="1"/>
</dbReference>
<dbReference type="EMBL" id="FOPY01000001">
    <property type="protein sequence ID" value="SFH19246.1"/>
    <property type="molecule type" value="Genomic_DNA"/>
</dbReference>
<dbReference type="Proteomes" id="UP000199040">
    <property type="component" value="Unassembled WGS sequence"/>
</dbReference>
<proteinExistence type="predicted"/>
<keyword evidence="5" id="KW-1185">Reference proteome</keyword>
<dbReference type="STRING" id="442341.SAMN04487959_101167"/>
<dbReference type="InterPro" id="IPR016181">
    <property type="entry name" value="Acyl_CoA_acyltransferase"/>
</dbReference>
<gene>
    <name evidence="4" type="ORF">SAMN04487959_101167</name>
</gene>
<dbReference type="InterPro" id="IPR000182">
    <property type="entry name" value="GNAT_dom"/>
</dbReference>
<evidence type="ECO:0000256" key="2">
    <source>
        <dbReference type="ARBA" id="ARBA00023315"/>
    </source>
</evidence>
<feature type="domain" description="N-acetyltransferase" evidence="3">
    <location>
        <begin position="1"/>
        <end position="141"/>
    </location>
</feature>
<evidence type="ECO:0000313" key="4">
    <source>
        <dbReference type="EMBL" id="SFH19246.1"/>
    </source>
</evidence>
<keyword evidence="1 4" id="KW-0808">Transferase</keyword>
<dbReference type="PROSITE" id="PS51186">
    <property type="entry name" value="GNAT"/>
    <property type="match status" value="1"/>
</dbReference>
<reference evidence="4 5" key="1">
    <citation type="submission" date="2016-10" db="EMBL/GenBank/DDBJ databases">
        <authorList>
            <person name="de Groot N.N."/>
        </authorList>
    </citation>
    <scope>NUCLEOTIDE SEQUENCE [LARGE SCALE GENOMIC DNA]</scope>
    <source>
        <strain evidence="4 5">CGMCC 1.6848</strain>
    </source>
</reference>
<protein>
    <submittedName>
        <fullName evidence="4">Acetyltransferase (GNAT) family protein</fullName>
    </submittedName>
</protein>